<protein>
    <submittedName>
        <fullName evidence="2">Acyltransferase</fullName>
    </submittedName>
</protein>
<dbReference type="InterPro" id="IPR011004">
    <property type="entry name" value="Trimer_LpxA-like_sf"/>
</dbReference>
<dbReference type="InterPro" id="IPR050179">
    <property type="entry name" value="Trans_hexapeptide_repeat"/>
</dbReference>
<dbReference type="CDD" id="cd04647">
    <property type="entry name" value="LbH_MAT_like"/>
    <property type="match status" value="1"/>
</dbReference>
<evidence type="ECO:0000313" key="3">
    <source>
        <dbReference type="Proteomes" id="UP001215078"/>
    </source>
</evidence>
<evidence type="ECO:0000313" key="2">
    <source>
        <dbReference type="EMBL" id="MDC7956749.1"/>
    </source>
</evidence>
<gene>
    <name evidence="2" type="ORF">PQ628_00825</name>
</gene>
<comment type="similarity">
    <text evidence="1">Belongs to the transferase hexapeptide repeat family.</text>
</comment>
<sequence length="236" mass="26665">MLSKIYEVAYREIAKHLGAKAYIKWLKNKGIEIGDNLVVYNTTTINIDVTRPSLIRIGNNVAINRNFTLVTHDFVSGIFRNLYKDFIPSSGHVIIGDNVRFGINCTVLKGVTIGDNVFIAAGSIVTKDVPSNCIAGGVPCKPIIGLDEYYEKRKNKCISEAMAYAKSIQERFDRRPVLTDFREEFVLFIDGDKIEVYPELAEIIKFQLGPAYEHYKNSHKAKYKDFEDFLKAAGIE</sequence>
<reference evidence="2" key="1">
    <citation type="submission" date="2022-10" db="EMBL/GenBank/DDBJ databases">
        <title>Human gut microbiome strain richness.</title>
        <authorList>
            <person name="Chen-Liaw A."/>
        </authorList>
    </citation>
    <scope>NUCLEOTIDE SEQUENCE</scope>
    <source>
        <strain evidence="2">RTP21484st1_H8_RTP21484_190118</strain>
    </source>
</reference>
<name>A0AAW6IF07_BACOV</name>
<keyword evidence="2" id="KW-0012">Acyltransferase</keyword>
<organism evidence="2 3">
    <name type="scientific">Bacteroides ovatus</name>
    <dbReference type="NCBI Taxonomy" id="28116"/>
    <lineage>
        <taxon>Bacteria</taxon>
        <taxon>Pseudomonadati</taxon>
        <taxon>Bacteroidota</taxon>
        <taxon>Bacteroidia</taxon>
        <taxon>Bacteroidales</taxon>
        <taxon>Bacteroidaceae</taxon>
        <taxon>Bacteroides</taxon>
    </lineage>
</organism>
<evidence type="ECO:0000256" key="1">
    <source>
        <dbReference type="ARBA" id="ARBA00007274"/>
    </source>
</evidence>
<dbReference type="PANTHER" id="PTHR43300:SF11">
    <property type="entry name" value="ACETYLTRANSFERASE RV3034C-RELATED"/>
    <property type="match status" value="1"/>
</dbReference>
<comment type="caution">
    <text evidence="2">The sequence shown here is derived from an EMBL/GenBank/DDBJ whole genome shotgun (WGS) entry which is preliminary data.</text>
</comment>
<proteinExistence type="inferred from homology"/>
<accession>A0AAW6IF07</accession>
<dbReference type="EMBL" id="JAQQPO010000001">
    <property type="protein sequence ID" value="MDC7956749.1"/>
    <property type="molecule type" value="Genomic_DNA"/>
</dbReference>
<dbReference type="GO" id="GO:0016746">
    <property type="term" value="F:acyltransferase activity"/>
    <property type="evidence" value="ECO:0007669"/>
    <property type="project" value="UniProtKB-KW"/>
</dbReference>
<dbReference type="PANTHER" id="PTHR43300">
    <property type="entry name" value="ACETYLTRANSFERASE"/>
    <property type="match status" value="1"/>
</dbReference>
<keyword evidence="2" id="KW-0808">Transferase</keyword>
<dbReference type="RefSeq" id="WP_117937202.1">
    <property type="nucleotide sequence ID" value="NZ_CAKJZI010000002.1"/>
</dbReference>
<dbReference type="SUPFAM" id="SSF51161">
    <property type="entry name" value="Trimeric LpxA-like enzymes"/>
    <property type="match status" value="1"/>
</dbReference>
<dbReference type="InterPro" id="IPR001451">
    <property type="entry name" value="Hexapep"/>
</dbReference>
<dbReference type="Proteomes" id="UP001215078">
    <property type="component" value="Unassembled WGS sequence"/>
</dbReference>
<dbReference type="Pfam" id="PF14602">
    <property type="entry name" value="Hexapep_2"/>
    <property type="match status" value="1"/>
</dbReference>
<dbReference type="AlphaFoldDB" id="A0AAW6IF07"/>
<dbReference type="Gene3D" id="2.160.10.10">
    <property type="entry name" value="Hexapeptide repeat proteins"/>
    <property type="match status" value="1"/>
</dbReference>